<feature type="domain" description="Helix-hairpin-helix DNA-binding motif class 1" evidence="2">
    <location>
        <begin position="214"/>
        <end position="233"/>
    </location>
</feature>
<feature type="compositionally biased region" description="Pro residues" evidence="1">
    <location>
        <begin position="178"/>
        <end position="192"/>
    </location>
</feature>
<evidence type="ECO:0000256" key="1">
    <source>
        <dbReference type="SAM" id="MobiDB-lite"/>
    </source>
</evidence>
<dbReference type="Proteomes" id="UP000057181">
    <property type="component" value="Chromosome"/>
</dbReference>
<dbReference type="OrthoDB" id="9758724at2"/>
<feature type="compositionally biased region" description="Low complexity" evidence="1">
    <location>
        <begin position="193"/>
        <end position="204"/>
    </location>
</feature>
<dbReference type="GO" id="GO:0003677">
    <property type="term" value="F:DNA binding"/>
    <property type="evidence" value="ECO:0007669"/>
    <property type="project" value="InterPro"/>
</dbReference>
<feature type="region of interest" description="Disordered" evidence="1">
    <location>
        <begin position="82"/>
        <end position="119"/>
    </location>
</feature>
<sequence>MRTPSSSAPGDPPGEPAEHPADDPPQAPPGPAHRWETAARTRVPRSLLLLAAGGLAALAWTVFGPSAPEDGDVLAELPAAPVTAPATGPASPPPSRGSAPDPAPGPSAPSPGPTTGNGALLVHVTGQVHRPGVVRLAPGARVVDAVESAGGLTAQASTAGINLAAPVADGQQVLVPGPGDPSAPAPGAPGPAAPAGAGKDTADAPLDLNTATAAELEQLPRVGPVLAERIIAFRDAHGGFGAVADLDAVEGIGPALMAALTPLVTV</sequence>
<dbReference type="Gene3D" id="1.10.150.320">
    <property type="entry name" value="Photosystem II 12 kDa extrinsic protein"/>
    <property type="match status" value="1"/>
</dbReference>
<dbReference type="PANTHER" id="PTHR21180">
    <property type="entry name" value="ENDONUCLEASE/EXONUCLEASE/PHOSPHATASE FAMILY DOMAIN-CONTAINING PROTEIN 1"/>
    <property type="match status" value="1"/>
</dbReference>
<accession>A0A0U3GAP7</accession>
<dbReference type="SUPFAM" id="SSF47781">
    <property type="entry name" value="RuvA domain 2-like"/>
    <property type="match status" value="1"/>
</dbReference>
<dbReference type="InterPro" id="IPR051675">
    <property type="entry name" value="Endo/Exo/Phosphatase_dom_1"/>
</dbReference>
<dbReference type="Proteomes" id="UP000321155">
    <property type="component" value="Unassembled WGS sequence"/>
</dbReference>
<reference evidence="4 6" key="2">
    <citation type="submission" date="2019-07" db="EMBL/GenBank/DDBJ databases">
        <title>Whole genome shotgun sequence of Kocuria flava NBRC 107626.</title>
        <authorList>
            <person name="Hosoyama A."/>
            <person name="Uohara A."/>
            <person name="Ohji S."/>
            <person name="Ichikawa N."/>
        </authorList>
    </citation>
    <scope>NUCLEOTIDE SEQUENCE [LARGE SCALE GENOMIC DNA]</scope>
    <source>
        <strain evidence="4 6">NBRC 107626</strain>
    </source>
</reference>
<dbReference type="RefSeq" id="WP_058858904.1">
    <property type="nucleotide sequence ID" value="NZ_BJZR01000122.1"/>
</dbReference>
<dbReference type="KEGG" id="kfv:AS188_11075"/>
<evidence type="ECO:0000313" key="5">
    <source>
        <dbReference type="Proteomes" id="UP000057181"/>
    </source>
</evidence>
<feature type="compositionally biased region" description="Pro residues" evidence="1">
    <location>
        <begin position="90"/>
        <end position="112"/>
    </location>
</feature>
<dbReference type="Pfam" id="PF10531">
    <property type="entry name" value="SLBB"/>
    <property type="match status" value="1"/>
</dbReference>
<gene>
    <name evidence="3" type="ORF">AS188_11075</name>
    <name evidence="4" type="ORF">KFL01_27850</name>
</gene>
<feature type="domain" description="Helix-hairpin-helix DNA-binding motif class 1" evidence="2">
    <location>
        <begin position="244"/>
        <end position="263"/>
    </location>
</feature>
<keyword evidence="6" id="KW-1185">Reference proteome</keyword>
<dbReference type="GO" id="GO:0006281">
    <property type="term" value="P:DNA repair"/>
    <property type="evidence" value="ECO:0007669"/>
    <property type="project" value="InterPro"/>
</dbReference>
<feature type="region of interest" description="Disordered" evidence="1">
    <location>
        <begin position="175"/>
        <end position="204"/>
    </location>
</feature>
<evidence type="ECO:0000313" key="4">
    <source>
        <dbReference type="EMBL" id="GEO93479.1"/>
    </source>
</evidence>
<dbReference type="AlphaFoldDB" id="A0A0U3GAP7"/>
<dbReference type="InterPro" id="IPR010994">
    <property type="entry name" value="RuvA_2-like"/>
</dbReference>
<reference evidence="3 5" key="1">
    <citation type="submission" date="2015-11" db="EMBL/GenBank/DDBJ databases">
        <title>Complete Genome Sequence of Kocuria flava strain HO-9041.</title>
        <authorList>
            <person name="Zhou M."/>
            <person name="Dai J."/>
        </authorList>
    </citation>
    <scope>NUCLEOTIDE SEQUENCE [LARGE SCALE GENOMIC DNA]</scope>
    <source>
        <strain evidence="3 5">HO-9041</strain>
    </source>
</reference>
<dbReference type="Gene3D" id="3.10.560.10">
    <property type="entry name" value="Outer membrane lipoprotein wza domain like"/>
    <property type="match status" value="1"/>
</dbReference>
<dbReference type="PANTHER" id="PTHR21180:SF32">
    <property type="entry name" value="ENDONUCLEASE_EXONUCLEASE_PHOSPHATASE FAMILY DOMAIN-CONTAINING PROTEIN 1"/>
    <property type="match status" value="1"/>
</dbReference>
<dbReference type="InterPro" id="IPR003583">
    <property type="entry name" value="Hlx-hairpin-Hlx_DNA-bd_motif"/>
</dbReference>
<organism evidence="3 5">
    <name type="scientific">Kocuria flava</name>
    <dbReference type="NCBI Taxonomy" id="446860"/>
    <lineage>
        <taxon>Bacteria</taxon>
        <taxon>Bacillati</taxon>
        <taxon>Actinomycetota</taxon>
        <taxon>Actinomycetes</taxon>
        <taxon>Micrococcales</taxon>
        <taxon>Micrococcaceae</taxon>
        <taxon>Kocuria</taxon>
    </lineage>
</organism>
<name>A0A0U3GAP7_9MICC</name>
<dbReference type="InterPro" id="IPR019554">
    <property type="entry name" value="Soluble_ligand-bd"/>
</dbReference>
<protein>
    <recommendedName>
        <fullName evidence="2">Helix-hairpin-helix DNA-binding motif class 1 domain-containing protein</fullName>
    </recommendedName>
</protein>
<proteinExistence type="predicted"/>
<dbReference type="STRING" id="446860.AS188_11075"/>
<dbReference type="EMBL" id="CP013254">
    <property type="protein sequence ID" value="ALU40203.1"/>
    <property type="molecule type" value="Genomic_DNA"/>
</dbReference>
<evidence type="ECO:0000313" key="6">
    <source>
        <dbReference type="Proteomes" id="UP000321155"/>
    </source>
</evidence>
<dbReference type="EMBL" id="BJZR01000122">
    <property type="protein sequence ID" value="GEO93479.1"/>
    <property type="molecule type" value="Genomic_DNA"/>
</dbReference>
<dbReference type="GO" id="GO:0015627">
    <property type="term" value="C:type II protein secretion system complex"/>
    <property type="evidence" value="ECO:0007669"/>
    <property type="project" value="TreeGrafter"/>
</dbReference>
<dbReference type="SMART" id="SM00278">
    <property type="entry name" value="HhH1"/>
    <property type="match status" value="2"/>
</dbReference>
<feature type="region of interest" description="Disordered" evidence="1">
    <location>
        <begin position="1"/>
        <end position="39"/>
    </location>
</feature>
<dbReference type="Pfam" id="PF12836">
    <property type="entry name" value="HHH_3"/>
    <property type="match status" value="1"/>
</dbReference>
<evidence type="ECO:0000259" key="2">
    <source>
        <dbReference type="SMART" id="SM00278"/>
    </source>
</evidence>
<dbReference type="GO" id="GO:0015628">
    <property type="term" value="P:protein secretion by the type II secretion system"/>
    <property type="evidence" value="ECO:0007669"/>
    <property type="project" value="TreeGrafter"/>
</dbReference>
<evidence type="ECO:0000313" key="3">
    <source>
        <dbReference type="EMBL" id="ALU40203.1"/>
    </source>
</evidence>